<dbReference type="Pfam" id="PF00076">
    <property type="entry name" value="RRM_1"/>
    <property type="match status" value="2"/>
</dbReference>
<protein>
    <recommendedName>
        <fullName evidence="4">RRM domain-containing protein</fullName>
    </recommendedName>
</protein>
<keyword evidence="1 2" id="KW-0694">RNA-binding</keyword>
<feature type="compositionally biased region" description="Basic and acidic residues" evidence="3">
    <location>
        <begin position="184"/>
        <end position="193"/>
    </location>
</feature>
<feature type="domain" description="RRM" evidence="4">
    <location>
        <begin position="1"/>
        <end position="76"/>
    </location>
</feature>
<name>A0AAD5D059_AMBAR</name>
<dbReference type="Proteomes" id="UP001206925">
    <property type="component" value="Unassembled WGS sequence"/>
</dbReference>
<feature type="compositionally biased region" description="Basic and acidic residues" evidence="3">
    <location>
        <begin position="335"/>
        <end position="359"/>
    </location>
</feature>
<organism evidence="5 6">
    <name type="scientific">Ambrosia artemisiifolia</name>
    <name type="common">Common ragweed</name>
    <dbReference type="NCBI Taxonomy" id="4212"/>
    <lineage>
        <taxon>Eukaryota</taxon>
        <taxon>Viridiplantae</taxon>
        <taxon>Streptophyta</taxon>
        <taxon>Embryophyta</taxon>
        <taxon>Tracheophyta</taxon>
        <taxon>Spermatophyta</taxon>
        <taxon>Magnoliopsida</taxon>
        <taxon>eudicotyledons</taxon>
        <taxon>Gunneridae</taxon>
        <taxon>Pentapetalae</taxon>
        <taxon>asterids</taxon>
        <taxon>campanulids</taxon>
        <taxon>Asterales</taxon>
        <taxon>Asteraceae</taxon>
        <taxon>Asteroideae</taxon>
        <taxon>Heliantheae alliance</taxon>
        <taxon>Heliantheae</taxon>
        <taxon>Ambrosia</taxon>
    </lineage>
</organism>
<dbReference type="GO" id="GO:0003723">
    <property type="term" value="F:RNA binding"/>
    <property type="evidence" value="ECO:0007669"/>
    <property type="project" value="UniProtKB-UniRule"/>
</dbReference>
<gene>
    <name evidence="5" type="ORF">M8C21_004142</name>
</gene>
<dbReference type="AlphaFoldDB" id="A0AAD5D059"/>
<dbReference type="CDD" id="cd00590">
    <property type="entry name" value="RRM_SF"/>
    <property type="match status" value="2"/>
</dbReference>
<feature type="compositionally biased region" description="Basic residues" evidence="3">
    <location>
        <begin position="319"/>
        <end position="334"/>
    </location>
</feature>
<dbReference type="InterPro" id="IPR012677">
    <property type="entry name" value="Nucleotide-bd_a/b_plait_sf"/>
</dbReference>
<dbReference type="SUPFAM" id="SSF54928">
    <property type="entry name" value="RNA-binding domain, RBD"/>
    <property type="match status" value="1"/>
</dbReference>
<dbReference type="Gene3D" id="3.30.70.330">
    <property type="match status" value="2"/>
</dbReference>
<sequence>MVPNWNRMQVLQQLKEYGIENIEVLRMPEDTKADRKNKGFAFLEFHTHADAVAAFKRLKKPDVVFGRDISAKVAFSETPKPSDEDLSQVNEVHLEGVTKDWTEEKVKDICKQYGEILKINLRPKTRSKNKDFGFVTFSSSESALACVEGINNTAFGVEPKIKASIAKAQQKGLNQKQGFHGGYKVEKQSENSNKKSQPKSSKMKGGLNPQQTKTNKKYPSKNKMKDNTVKPQQKGPQKIDGETSKEAELSKMKGDNDSQHGRRKRKANSEQKSNARDMGTPKKPRNGGQGQNSQSASKARSHKRKKAPGNEVREDRGNRNAHGKKSFKKQKGNMHGRERDNYRKPKGDAHTRRGYDDYRTPTGYTDPYAPKYNAYHVAPDHSLSTRRYKEMEPHAGYIEPAFAKQSGSHSGYAHPHSQHQTAYLGSASTGQSQFYPRYVDQPAMTQSRRGYIETAVAPAVQHYRDYRPSATVQARDPYDRPSATVQVARDPYDSGFARVVRHDDRGAGGVTYAGGPPLPASQVPSRTDYYQAGGSYGGAYGTRGGYY</sequence>
<comment type="caution">
    <text evidence="5">The sequence shown here is derived from an EMBL/GenBank/DDBJ whole genome shotgun (WGS) entry which is preliminary data.</text>
</comment>
<evidence type="ECO:0000256" key="2">
    <source>
        <dbReference type="PROSITE-ProRule" id="PRU00176"/>
    </source>
</evidence>
<evidence type="ECO:0000256" key="1">
    <source>
        <dbReference type="ARBA" id="ARBA00022884"/>
    </source>
</evidence>
<keyword evidence="6" id="KW-1185">Reference proteome</keyword>
<feature type="region of interest" description="Disordered" evidence="3">
    <location>
        <begin position="184"/>
        <end position="372"/>
    </location>
</feature>
<dbReference type="InterPro" id="IPR035979">
    <property type="entry name" value="RBD_domain_sf"/>
</dbReference>
<dbReference type="PANTHER" id="PTHR21245">
    <property type="entry name" value="HETEROGENEOUS NUCLEAR RIBONUCLEOPROTEIN"/>
    <property type="match status" value="1"/>
</dbReference>
<feature type="domain" description="RRM" evidence="4">
    <location>
        <begin position="90"/>
        <end position="168"/>
    </location>
</feature>
<dbReference type="SMART" id="SM00360">
    <property type="entry name" value="RRM"/>
    <property type="match status" value="2"/>
</dbReference>
<dbReference type="InterPro" id="IPR000504">
    <property type="entry name" value="RRM_dom"/>
</dbReference>
<evidence type="ECO:0000259" key="4">
    <source>
        <dbReference type="PROSITE" id="PS50102"/>
    </source>
</evidence>
<accession>A0AAD5D059</accession>
<dbReference type="EMBL" id="JAMZMK010005873">
    <property type="protein sequence ID" value="KAI7751576.1"/>
    <property type="molecule type" value="Genomic_DNA"/>
</dbReference>
<dbReference type="PROSITE" id="PS50102">
    <property type="entry name" value="RRM"/>
    <property type="match status" value="2"/>
</dbReference>
<reference evidence="5" key="1">
    <citation type="submission" date="2022-06" db="EMBL/GenBank/DDBJ databases">
        <title>Uncovering the hologenomic basis of an extraordinary plant invasion.</title>
        <authorList>
            <person name="Bieker V.C."/>
            <person name="Martin M.D."/>
            <person name="Gilbert T."/>
            <person name="Hodgins K."/>
            <person name="Battlay P."/>
            <person name="Petersen B."/>
            <person name="Wilson J."/>
        </authorList>
    </citation>
    <scope>NUCLEOTIDE SEQUENCE</scope>
    <source>
        <strain evidence="5">AA19_3_7</strain>
        <tissue evidence="5">Leaf</tissue>
    </source>
</reference>
<evidence type="ECO:0000256" key="3">
    <source>
        <dbReference type="SAM" id="MobiDB-lite"/>
    </source>
</evidence>
<feature type="compositionally biased region" description="Basic and acidic residues" evidence="3">
    <location>
        <begin position="237"/>
        <end position="260"/>
    </location>
</feature>
<evidence type="ECO:0000313" key="5">
    <source>
        <dbReference type="EMBL" id="KAI7751576.1"/>
    </source>
</evidence>
<proteinExistence type="predicted"/>
<evidence type="ECO:0000313" key="6">
    <source>
        <dbReference type="Proteomes" id="UP001206925"/>
    </source>
</evidence>